<feature type="transmembrane region" description="Helical" evidence="15">
    <location>
        <begin position="207"/>
        <end position="225"/>
    </location>
</feature>
<dbReference type="Proteomes" id="UP000193862">
    <property type="component" value="Unassembled WGS sequence"/>
</dbReference>
<dbReference type="PANTHER" id="PTHR43520">
    <property type="entry name" value="ATP7, ISOFORM B"/>
    <property type="match status" value="1"/>
</dbReference>
<evidence type="ECO:0000256" key="12">
    <source>
        <dbReference type="ARBA" id="ARBA00022989"/>
    </source>
</evidence>
<dbReference type="GO" id="GO:0005524">
    <property type="term" value="F:ATP binding"/>
    <property type="evidence" value="ECO:0007669"/>
    <property type="project" value="UniProtKB-UniRule"/>
</dbReference>
<dbReference type="InterPro" id="IPR001757">
    <property type="entry name" value="P_typ_ATPase"/>
</dbReference>
<dbReference type="Gene3D" id="2.70.150.10">
    <property type="entry name" value="Calcium-transporting ATPase, cytoplasmic transduction domain A"/>
    <property type="match status" value="1"/>
</dbReference>
<dbReference type="GO" id="GO:0016887">
    <property type="term" value="F:ATP hydrolysis activity"/>
    <property type="evidence" value="ECO:0007669"/>
    <property type="project" value="InterPro"/>
</dbReference>
<evidence type="ECO:0000256" key="13">
    <source>
        <dbReference type="ARBA" id="ARBA00023065"/>
    </source>
</evidence>
<feature type="transmembrane region" description="Helical" evidence="15">
    <location>
        <begin position="183"/>
        <end position="201"/>
    </location>
</feature>
<dbReference type="NCBIfam" id="TIGR01511">
    <property type="entry name" value="ATPase-IB1_Cu"/>
    <property type="match status" value="1"/>
</dbReference>
<dbReference type="PROSITE" id="PS50846">
    <property type="entry name" value="HMA_2"/>
    <property type="match status" value="1"/>
</dbReference>
<keyword evidence="18" id="KW-1185">Reference proteome</keyword>
<feature type="domain" description="HMA" evidence="16">
    <location>
        <begin position="30"/>
        <end position="95"/>
    </location>
</feature>
<dbReference type="InterPro" id="IPR008250">
    <property type="entry name" value="ATPase_P-typ_transduc_dom_A_sf"/>
</dbReference>
<sequence length="732" mass="75775">MADVSFAACPACVAAPAAAELARAQPLRTARLCLSLPAIHCAACITGVERTLLRQEGVRAARVNLTLKRVQVDAAAQVTAQTLVQALTRVGFEAYELDPDALAASETDKRGRAILTRIAVAGFAMMNVMLLSVAIWSGAQAATRDMFHWVSAAIALPAVAFAAQPFFGAAWRAVKGGRLNMDVPISLAILLACAMSLFETVQGGEQAYFDAALSLTFFLLAGRYLDFRTRSLARSAAEQLAALEVPRATLQDGRIVPVAEVAPGATVRVVPGARVPVDGVVISGTSEVDRAWLTGESLPALVETGDRVTAGEVNLTGALVLRVTAAGRDSSLHRIADLVALAETARNRYTSLADRAARIYAPLVHLLALLAFVAWFAASRDLRLSLNIAVAVLIITCPCALGLAVPAVVTAASGRLFRAGLLIKSATALERLAEVDTVVFDKTGTLTTGTAQLTNLAAFCADEIGVALALAQGSAHPLSLALSEAARAAGHRAAQVTDIREVAGFGVEGLWRGQTVRLGRAAWAGGAVGQGGTAAWLVIAKAPARAFEFTDELRAGAVELVAGLQAQGKQVVLLSGDSAQAVAQIAARLGIVSWEADCLPQSKAARIAALAASGKRVLMVGDGLNDTAALAGAHVSISPASALEAARVVSDIVLLGRSLAPVAQALEVAVSARRRIKENFAVAVVYNLIAVPVALAGFATPLAAAIAMSSSSVLVSLNAVRLRRAATARRRV</sequence>
<dbReference type="GO" id="GO:0043682">
    <property type="term" value="F:P-type divalent copper transporter activity"/>
    <property type="evidence" value="ECO:0007669"/>
    <property type="project" value="TreeGrafter"/>
</dbReference>
<dbReference type="Pfam" id="PF00403">
    <property type="entry name" value="HMA"/>
    <property type="match status" value="1"/>
</dbReference>
<evidence type="ECO:0000259" key="16">
    <source>
        <dbReference type="PROSITE" id="PS50846"/>
    </source>
</evidence>
<feature type="transmembrane region" description="Helical" evidence="15">
    <location>
        <begin position="118"/>
        <end position="137"/>
    </location>
</feature>
<dbReference type="InterPro" id="IPR023299">
    <property type="entry name" value="ATPase_P-typ_cyto_dom_N"/>
</dbReference>
<dbReference type="SUPFAM" id="SSF55008">
    <property type="entry name" value="HMA, heavy metal-associated domain"/>
    <property type="match status" value="1"/>
</dbReference>
<dbReference type="GO" id="GO:0005886">
    <property type="term" value="C:plasma membrane"/>
    <property type="evidence" value="ECO:0007669"/>
    <property type="project" value="UniProtKB-SubCell"/>
</dbReference>
<dbReference type="RefSeq" id="WP_085836690.1">
    <property type="nucleotide sequence ID" value="NZ_FWFS01000007.1"/>
</dbReference>
<keyword evidence="3" id="KW-0813">Transport</keyword>
<dbReference type="Gene3D" id="3.30.70.100">
    <property type="match status" value="1"/>
</dbReference>
<dbReference type="GO" id="GO:0055070">
    <property type="term" value="P:copper ion homeostasis"/>
    <property type="evidence" value="ECO:0007669"/>
    <property type="project" value="TreeGrafter"/>
</dbReference>
<keyword evidence="12 15" id="KW-1133">Transmembrane helix</keyword>
<organism evidence="17 18">
    <name type="scientific">Aquimixticola soesokkakensis</name>
    <dbReference type="NCBI Taxonomy" id="1519096"/>
    <lineage>
        <taxon>Bacteria</taxon>
        <taxon>Pseudomonadati</taxon>
        <taxon>Pseudomonadota</taxon>
        <taxon>Alphaproteobacteria</taxon>
        <taxon>Rhodobacterales</taxon>
        <taxon>Paracoccaceae</taxon>
        <taxon>Aquimixticola</taxon>
    </lineage>
</organism>
<dbReference type="Gene3D" id="3.40.1110.10">
    <property type="entry name" value="Calcium-transporting ATPase, cytoplasmic domain N"/>
    <property type="match status" value="1"/>
</dbReference>
<keyword evidence="4 15" id="KW-1003">Cell membrane</keyword>
<keyword evidence="7 15" id="KW-0479">Metal-binding</keyword>
<feature type="transmembrane region" description="Helical" evidence="15">
    <location>
        <begin position="149"/>
        <end position="171"/>
    </location>
</feature>
<evidence type="ECO:0000256" key="15">
    <source>
        <dbReference type="RuleBase" id="RU362081"/>
    </source>
</evidence>
<dbReference type="PRINTS" id="PR00943">
    <property type="entry name" value="CUATPASE"/>
</dbReference>
<feature type="transmembrane region" description="Helical" evidence="15">
    <location>
        <begin position="704"/>
        <end position="722"/>
    </location>
</feature>
<dbReference type="PANTHER" id="PTHR43520:SF5">
    <property type="entry name" value="CATION-TRANSPORTING P-TYPE ATPASE-RELATED"/>
    <property type="match status" value="1"/>
</dbReference>
<keyword evidence="14 15" id="KW-0472">Membrane</keyword>
<dbReference type="SUPFAM" id="SSF81665">
    <property type="entry name" value="Calcium ATPase, transmembrane domain M"/>
    <property type="match status" value="1"/>
</dbReference>
<dbReference type="InterPro" id="IPR023298">
    <property type="entry name" value="ATPase_P-typ_TM_dom_sf"/>
</dbReference>
<dbReference type="SUPFAM" id="SSF81653">
    <property type="entry name" value="Calcium ATPase, transduction domain A"/>
    <property type="match status" value="1"/>
</dbReference>
<dbReference type="SUPFAM" id="SSF56784">
    <property type="entry name" value="HAD-like"/>
    <property type="match status" value="1"/>
</dbReference>
<evidence type="ECO:0000256" key="11">
    <source>
        <dbReference type="ARBA" id="ARBA00022967"/>
    </source>
</evidence>
<keyword evidence="10" id="KW-0460">Magnesium</keyword>
<comment type="subcellular location">
    <subcellularLocation>
        <location evidence="1">Cell membrane</location>
        <topology evidence="1">Multi-pass membrane protein</topology>
    </subcellularLocation>
</comment>
<dbReference type="NCBIfam" id="TIGR01525">
    <property type="entry name" value="ATPase-IB_hvy"/>
    <property type="match status" value="1"/>
</dbReference>
<keyword evidence="11" id="KW-1278">Translocase</keyword>
<dbReference type="Gene3D" id="3.40.50.1000">
    <property type="entry name" value="HAD superfamily/HAD-like"/>
    <property type="match status" value="1"/>
</dbReference>
<keyword evidence="8 15" id="KW-0547">Nucleotide-binding</keyword>
<dbReference type="Pfam" id="PF00122">
    <property type="entry name" value="E1-E2_ATPase"/>
    <property type="match status" value="1"/>
</dbReference>
<comment type="similarity">
    <text evidence="2 15">Belongs to the cation transport ATPase (P-type) (TC 3.A.3) family. Type IB subfamily.</text>
</comment>
<dbReference type="GO" id="GO:0005507">
    <property type="term" value="F:copper ion binding"/>
    <property type="evidence" value="ECO:0007669"/>
    <property type="project" value="TreeGrafter"/>
</dbReference>
<gene>
    <name evidence="17" type="primary">pacS</name>
    <name evidence="17" type="ORF">AQS8620_01989</name>
</gene>
<accession>A0A1Y5SYB0</accession>
<dbReference type="Pfam" id="PF00702">
    <property type="entry name" value="Hydrolase"/>
    <property type="match status" value="1"/>
</dbReference>
<evidence type="ECO:0000256" key="2">
    <source>
        <dbReference type="ARBA" id="ARBA00006024"/>
    </source>
</evidence>
<dbReference type="InterPro" id="IPR023214">
    <property type="entry name" value="HAD_sf"/>
</dbReference>
<keyword evidence="13" id="KW-0406">Ion transport</keyword>
<evidence type="ECO:0000313" key="17">
    <source>
        <dbReference type="EMBL" id="SLN47895.1"/>
    </source>
</evidence>
<evidence type="ECO:0000256" key="14">
    <source>
        <dbReference type="ARBA" id="ARBA00023136"/>
    </source>
</evidence>
<evidence type="ECO:0000256" key="3">
    <source>
        <dbReference type="ARBA" id="ARBA00022448"/>
    </source>
</evidence>
<dbReference type="NCBIfam" id="TIGR01494">
    <property type="entry name" value="ATPase_P-type"/>
    <property type="match status" value="1"/>
</dbReference>
<dbReference type="EMBL" id="FWFS01000007">
    <property type="protein sequence ID" value="SLN47895.1"/>
    <property type="molecule type" value="Genomic_DNA"/>
</dbReference>
<dbReference type="OrthoDB" id="9807843at2"/>
<dbReference type="CDD" id="cd00371">
    <property type="entry name" value="HMA"/>
    <property type="match status" value="1"/>
</dbReference>
<evidence type="ECO:0000256" key="10">
    <source>
        <dbReference type="ARBA" id="ARBA00022842"/>
    </source>
</evidence>
<feature type="transmembrane region" description="Helical" evidence="15">
    <location>
        <begin position="680"/>
        <end position="698"/>
    </location>
</feature>
<evidence type="ECO:0000256" key="1">
    <source>
        <dbReference type="ARBA" id="ARBA00004651"/>
    </source>
</evidence>
<evidence type="ECO:0000256" key="6">
    <source>
        <dbReference type="ARBA" id="ARBA00022692"/>
    </source>
</evidence>
<dbReference type="PROSITE" id="PS00154">
    <property type="entry name" value="ATPASE_E1_E2"/>
    <property type="match status" value="1"/>
</dbReference>
<dbReference type="InterPro" id="IPR006121">
    <property type="entry name" value="HMA_dom"/>
</dbReference>
<reference evidence="17 18" key="1">
    <citation type="submission" date="2017-03" db="EMBL/GenBank/DDBJ databases">
        <authorList>
            <person name="Afonso C.L."/>
            <person name="Miller P.J."/>
            <person name="Scott M.A."/>
            <person name="Spackman E."/>
            <person name="Goraichik I."/>
            <person name="Dimitrov K.M."/>
            <person name="Suarez D.L."/>
            <person name="Swayne D.E."/>
        </authorList>
    </citation>
    <scope>NUCLEOTIDE SEQUENCE [LARGE SCALE GENOMIC DNA]</scope>
    <source>
        <strain evidence="17 18">CECT 8620</strain>
    </source>
</reference>
<dbReference type="NCBIfam" id="TIGR01512">
    <property type="entry name" value="ATPase-IB2_Cd"/>
    <property type="match status" value="1"/>
</dbReference>
<keyword evidence="5" id="KW-0597">Phosphoprotein</keyword>
<dbReference type="PROSITE" id="PS01047">
    <property type="entry name" value="HMA_1"/>
    <property type="match status" value="1"/>
</dbReference>
<feature type="transmembrane region" description="Helical" evidence="15">
    <location>
        <begin position="359"/>
        <end position="378"/>
    </location>
</feature>
<dbReference type="PRINTS" id="PR00119">
    <property type="entry name" value="CATATPASE"/>
</dbReference>
<evidence type="ECO:0000256" key="8">
    <source>
        <dbReference type="ARBA" id="ARBA00022741"/>
    </source>
</evidence>
<keyword evidence="9 15" id="KW-0067">ATP-binding</keyword>
<evidence type="ECO:0000256" key="9">
    <source>
        <dbReference type="ARBA" id="ARBA00022840"/>
    </source>
</evidence>
<protein>
    <submittedName>
        <fullName evidence="17">Putative copper-transporting ATPase PacS</fullName>
        <ecNumber evidence="17">3.6.3.54</ecNumber>
    </submittedName>
</protein>
<dbReference type="InterPro" id="IPR018303">
    <property type="entry name" value="ATPase_P-typ_P_site"/>
</dbReference>
<dbReference type="InterPro" id="IPR027256">
    <property type="entry name" value="P-typ_ATPase_IB"/>
</dbReference>
<evidence type="ECO:0000313" key="18">
    <source>
        <dbReference type="Proteomes" id="UP000193862"/>
    </source>
</evidence>
<dbReference type="InterPro" id="IPR036412">
    <property type="entry name" value="HAD-like_sf"/>
</dbReference>
<keyword evidence="17" id="KW-0378">Hydrolase</keyword>
<evidence type="ECO:0000256" key="4">
    <source>
        <dbReference type="ARBA" id="ARBA00022475"/>
    </source>
</evidence>
<evidence type="ECO:0000256" key="5">
    <source>
        <dbReference type="ARBA" id="ARBA00022553"/>
    </source>
</evidence>
<dbReference type="AlphaFoldDB" id="A0A1Y5SYB0"/>
<dbReference type="InterPro" id="IPR059000">
    <property type="entry name" value="ATPase_P-type_domA"/>
</dbReference>
<dbReference type="InterPro" id="IPR017969">
    <property type="entry name" value="Heavy-metal-associated_CS"/>
</dbReference>
<keyword evidence="6 15" id="KW-0812">Transmembrane</keyword>
<evidence type="ECO:0000256" key="7">
    <source>
        <dbReference type="ARBA" id="ARBA00022723"/>
    </source>
</evidence>
<dbReference type="EC" id="3.6.3.54" evidence="17"/>
<proteinExistence type="inferred from homology"/>
<dbReference type="InterPro" id="IPR036163">
    <property type="entry name" value="HMA_dom_sf"/>
</dbReference>
<dbReference type="PROSITE" id="PS01229">
    <property type="entry name" value="COF_2"/>
    <property type="match status" value="1"/>
</dbReference>
<name>A0A1Y5SYB0_9RHOB</name>
<feature type="transmembrane region" description="Helical" evidence="15">
    <location>
        <begin position="384"/>
        <end position="409"/>
    </location>
</feature>